<feature type="compositionally biased region" description="Low complexity" evidence="1">
    <location>
        <begin position="152"/>
        <end position="166"/>
    </location>
</feature>
<organism evidence="2 3">
    <name type="scientific">Drechslerella stenobrocha 248</name>
    <dbReference type="NCBI Taxonomy" id="1043628"/>
    <lineage>
        <taxon>Eukaryota</taxon>
        <taxon>Fungi</taxon>
        <taxon>Dikarya</taxon>
        <taxon>Ascomycota</taxon>
        <taxon>Pezizomycotina</taxon>
        <taxon>Orbiliomycetes</taxon>
        <taxon>Orbiliales</taxon>
        <taxon>Orbiliaceae</taxon>
        <taxon>Drechslerella</taxon>
    </lineage>
</organism>
<feature type="region of interest" description="Disordered" evidence="1">
    <location>
        <begin position="53"/>
        <end position="74"/>
    </location>
</feature>
<evidence type="ECO:0000313" key="3">
    <source>
        <dbReference type="Proteomes" id="UP000024837"/>
    </source>
</evidence>
<proteinExistence type="predicted"/>
<feature type="region of interest" description="Disordered" evidence="1">
    <location>
        <begin position="139"/>
        <end position="180"/>
    </location>
</feature>
<name>W7HY69_9PEZI</name>
<keyword evidence="3" id="KW-1185">Reference proteome</keyword>
<dbReference type="HOGENOM" id="CLU_1120163_0_0_1"/>
<dbReference type="Proteomes" id="UP000024837">
    <property type="component" value="Unassembled WGS sequence"/>
</dbReference>
<dbReference type="EMBL" id="KI966431">
    <property type="protein sequence ID" value="EWC45072.1"/>
    <property type="molecule type" value="Genomic_DNA"/>
</dbReference>
<accession>W7HY69</accession>
<protein>
    <submittedName>
        <fullName evidence="2">Uncharacterized protein</fullName>
    </submittedName>
</protein>
<sequence>MPGQVPGSLESGLQRLLAGWNSAVCGLDDGSFARNDVPRFGCLDGNNNNTDSSDDGDRFGHDHGHGHDHDDCSGWRREISSSSARRESGSSKYRSGGAARRRAGWLAAYHGWRERGGDRKIGSDETAEHRRRSLSGPFVYLFPNTTHPQRTPSPAAPHLHAKPPATADDDGENLRHSPQRRHLQCISSHLAIPSRTDLEAHLSCATLLRLVRALLALCSLSARPDSSPDSSHRSGPHPSPTEAPSQAH</sequence>
<gene>
    <name evidence="2" type="ORF">DRE_06211</name>
</gene>
<feature type="compositionally biased region" description="Basic and acidic residues" evidence="1">
    <location>
        <begin position="55"/>
        <end position="74"/>
    </location>
</feature>
<evidence type="ECO:0000313" key="2">
    <source>
        <dbReference type="EMBL" id="EWC45072.1"/>
    </source>
</evidence>
<dbReference type="AlphaFoldDB" id="W7HY69"/>
<feature type="region of interest" description="Disordered" evidence="1">
    <location>
        <begin position="222"/>
        <end position="248"/>
    </location>
</feature>
<reference evidence="2 3" key="1">
    <citation type="submission" date="2013-05" db="EMBL/GenBank/DDBJ databases">
        <title>Drechslerella stenobrocha genome reveals carnivorous origination and mechanical trapping mechanism of predatory fungi.</title>
        <authorList>
            <person name="Liu X."/>
            <person name="Zhang W."/>
            <person name="Liu K."/>
        </authorList>
    </citation>
    <scope>NUCLEOTIDE SEQUENCE [LARGE SCALE GENOMIC DNA]</scope>
    <source>
        <strain evidence="2 3">248</strain>
    </source>
</reference>
<evidence type="ECO:0000256" key="1">
    <source>
        <dbReference type="SAM" id="MobiDB-lite"/>
    </source>
</evidence>